<dbReference type="AlphaFoldDB" id="E4Z3B6"/>
<dbReference type="PROSITE" id="PS50174">
    <property type="entry name" value="G_PATCH"/>
    <property type="match status" value="1"/>
</dbReference>
<dbReference type="InterPro" id="IPR000467">
    <property type="entry name" value="G_patch_dom"/>
</dbReference>
<dbReference type="EMBL" id="FN656943">
    <property type="protein sequence ID" value="CBY42194.1"/>
    <property type="molecule type" value="Genomic_DNA"/>
</dbReference>
<dbReference type="SUPFAM" id="SSF54768">
    <property type="entry name" value="dsRNA-binding domain-like"/>
    <property type="match status" value="1"/>
</dbReference>
<proteinExistence type="predicted"/>
<dbReference type="InterPro" id="IPR014720">
    <property type="entry name" value="dsRBD_dom"/>
</dbReference>
<dbReference type="Proteomes" id="UP000011014">
    <property type="component" value="Unassembled WGS sequence"/>
</dbReference>
<dbReference type="SMART" id="SM00393">
    <property type="entry name" value="R3H"/>
    <property type="match status" value="1"/>
</dbReference>
<dbReference type="InterPro" id="IPR036867">
    <property type="entry name" value="R3H_dom_sf"/>
</dbReference>
<evidence type="ECO:0000259" key="4">
    <source>
        <dbReference type="PROSITE" id="PS50137"/>
    </source>
</evidence>
<feature type="non-terminal residue" evidence="7">
    <location>
        <position position="1"/>
    </location>
</feature>
<accession>E4Z3B6</accession>
<sequence length="723" mass="80890">VIGVGRGFSKKAAKQQCIQDADRNLRKIGKVVPFNTKPSVHKKKSAFSRQKMGSPPTSSVVEVPAPDLADAQKENDQCFVGLDIEDLAGLEFTHVQDTPISHSLSNFAKNNGLKFETQVYEVKKESSKPSDWGTRVLFNGTEISAAVSSSKKAAKSACWTSAFSVLRKRCDYVERKGRRDNFEVVVPEFKSHDQQETENKTNSRSHEESDLDSSFEIQDFLQESSPAKPSPVKTRLKLEDQVIFYRSGLLDEKSKLQTLPKEIEKPVYLQFNNTQPATSHNFGPMKEHIDSIQRIKRRLKDFRQGAPYCADQAARREGIDICQDIYTCGANILAIRDYIKSTRSRLYQKSEDLFITKKSHYCVLNIRGVEVAYGFGPNCKRKAFDQLEYFLREHSTIHVVSALRHKGVRTEPQLTLALTPGDRQVGYILPANDAGRIPTGRDFVQKPKNESNVVINLSDLTLFMMEGMDCPLTILSRTASLNKMQIFWEESEKKNKTDGGGTWEATVSFDKTKIADGHGKTKKDAKADAASNALRIMLEKCRVLEERKKEYAHENALGIEEVRNGLIDKSQPHLARMAKAREKQAKKINKGAMLMRLMGWTGGGLGIEGNGIDQPVDHNAPRYGHETHGLGIDDNGRCSVTVEQADILISRYAASQISEDLSFSTDLGKEERKAIHVAVSRYGLRSKSYGKGAGRYLVVSRSAQQKLMMLQEGCTLSQASLKQ</sequence>
<feature type="domain" description="R3H" evidence="6">
    <location>
        <begin position="639"/>
        <end position="703"/>
    </location>
</feature>
<dbReference type="Gene3D" id="3.30.1370.50">
    <property type="entry name" value="R3H-like domain"/>
    <property type="match status" value="1"/>
</dbReference>
<evidence type="ECO:0008006" key="8">
    <source>
        <dbReference type="Google" id="ProtNLM"/>
    </source>
</evidence>
<keyword evidence="2" id="KW-0175">Coiled coil</keyword>
<feature type="domain" description="DRBM" evidence="4">
    <location>
        <begin position="470"/>
        <end position="539"/>
    </location>
</feature>
<dbReference type="InterPro" id="IPR001374">
    <property type="entry name" value="R3H_dom"/>
</dbReference>
<evidence type="ECO:0000256" key="3">
    <source>
        <dbReference type="SAM" id="MobiDB-lite"/>
    </source>
</evidence>
<organism evidence="7">
    <name type="scientific">Oikopleura dioica</name>
    <name type="common">Tunicate</name>
    <dbReference type="NCBI Taxonomy" id="34765"/>
    <lineage>
        <taxon>Eukaryota</taxon>
        <taxon>Metazoa</taxon>
        <taxon>Chordata</taxon>
        <taxon>Tunicata</taxon>
        <taxon>Appendicularia</taxon>
        <taxon>Copelata</taxon>
        <taxon>Oikopleuridae</taxon>
        <taxon>Oikopleura</taxon>
    </lineage>
</organism>
<evidence type="ECO:0000256" key="2">
    <source>
        <dbReference type="SAM" id="Coils"/>
    </source>
</evidence>
<dbReference type="GO" id="GO:0003723">
    <property type="term" value="F:RNA binding"/>
    <property type="evidence" value="ECO:0007669"/>
    <property type="project" value="UniProtKB-UniRule"/>
</dbReference>
<dbReference type="Pfam" id="PF01424">
    <property type="entry name" value="R3H"/>
    <property type="match status" value="1"/>
</dbReference>
<keyword evidence="1" id="KW-0694">RNA-binding</keyword>
<dbReference type="SUPFAM" id="SSF82708">
    <property type="entry name" value="R3H domain"/>
    <property type="match status" value="1"/>
</dbReference>
<feature type="region of interest" description="Disordered" evidence="3">
    <location>
        <begin position="186"/>
        <end position="210"/>
    </location>
</feature>
<dbReference type="Pfam" id="PF00035">
    <property type="entry name" value="dsrm"/>
    <property type="match status" value="2"/>
</dbReference>
<evidence type="ECO:0000313" key="7">
    <source>
        <dbReference type="EMBL" id="CBY42194.1"/>
    </source>
</evidence>
<evidence type="ECO:0000256" key="1">
    <source>
        <dbReference type="PROSITE-ProRule" id="PRU00266"/>
    </source>
</evidence>
<reference evidence="7" key="1">
    <citation type="journal article" date="2010" name="Science">
        <title>Plasticity of animal genome architecture unmasked by rapid evolution of a pelagic tunicate.</title>
        <authorList>
            <person name="Denoeud F."/>
            <person name="Henriet S."/>
            <person name="Mungpakdee S."/>
            <person name="Aury J.M."/>
            <person name="Da Silva C."/>
            <person name="Brinkmann H."/>
            <person name="Mikhaleva J."/>
            <person name="Olsen L.C."/>
            <person name="Jubin C."/>
            <person name="Canestro C."/>
            <person name="Bouquet J.M."/>
            <person name="Danks G."/>
            <person name="Poulain J."/>
            <person name="Campsteijn C."/>
            <person name="Adamski M."/>
            <person name="Cross I."/>
            <person name="Yadetie F."/>
            <person name="Muffato M."/>
            <person name="Louis A."/>
            <person name="Butcher S."/>
            <person name="Tsagkogeorga G."/>
            <person name="Konrad A."/>
            <person name="Singh S."/>
            <person name="Jensen M.F."/>
            <person name="Cong E.H."/>
            <person name="Eikeseth-Otteraa H."/>
            <person name="Noel B."/>
            <person name="Anthouard V."/>
            <person name="Porcel B.M."/>
            <person name="Kachouri-Lafond R."/>
            <person name="Nishino A."/>
            <person name="Ugolini M."/>
            <person name="Chourrout P."/>
            <person name="Nishida H."/>
            <person name="Aasland R."/>
            <person name="Huzurbazar S."/>
            <person name="Westhof E."/>
            <person name="Delsuc F."/>
            <person name="Lehrach H."/>
            <person name="Reinhardt R."/>
            <person name="Weissenbach J."/>
            <person name="Roy S.W."/>
            <person name="Artiguenave F."/>
            <person name="Postlethwait J.H."/>
            <person name="Manak J.R."/>
            <person name="Thompson E.M."/>
            <person name="Jaillon O."/>
            <person name="Du Pasquier L."/>
            <person name="Boudinot P."/>
            <person name="Liberles D.A."/>
            <person name="Volff J.N."/>
            <person name="Philippe H."/>
            <person name="Lenhard B."/>
            <person name="Roest Crollius H."/>
            <person name="Wincker P."/>
            <person name="Chourrout D."/>
        </authorList>
    </citation>
    <scope>NUCLEOTIDE SEQUENCE [LARGE SCALE GENOMIC DNA]</scope>
</reference>
<feature type="domain" description="G-patch" evidence="5">
    <location>
        <begin position="587"/>
        <end position="635"/>
    </location>
</feature>
<name>E4Z3B6_OIKDI</name>
<dbReference type="Gene3D" id="3.30.160.20">
    <property type="match status" value="1"/>
</dbReference>
<evidence type="ECO:0000259" key="6">
    <source>
        <dbReference type="PROSITE" id="PS51061"/>
    </source>
</evidence>
<dbReference type="PROSITE" id="PS51061">
    <property type="entry name" value="R3H"/>
    <property type="match status" value="1"/>
</dbReference>
<feature type="compositionally biased region" description="Basic and acidic residues" evidence="3">
    <location>
        <begin position="189"/>
        <end position="208"/>
    </location>
</feature>
<gene>
    <name evidence="7" type="ORF">GSOID_T00025867001</name>
</gene>
<dbReference type="PROSITE" id="PS50137">
    <property type="entry name" value="DS_RBD"/>
    <property type="match status" value="1"/>
</dbReference>
<feature type="coiled-coil region" evidence="2">
    <location>
        <begin position="527"/>
        <end position="554"/>
    </location>
</feature>
<protein>
    <recommendedName>
        <fullName evidence="8">NF-kappa-B-repressing factor</fullName>
    </recommendedName>
</protein>
<evidence type="ECO:0000259" key="5">
    <source>
        <dbReference type="PROSITE" id="PS50174"/>
    </source>
</evidence>